<sequence length="135" mass="14969">MKMQWSLIAALIFALLIAVFAVINVDPVQVNFMFSTVSVPLILLILSCALIGGLVVGAFGIYRQYRLQRQIKQLRTQLQQIQEATGYEPNHAAPSAGTAPVVDDRSVEWNSLESQESEQPLLQDTAMPNKNRGEQ</sequence>
<evidence type="ECO:0000259" key="7">
    <source>
        <dbReference type="Pfam" id="PF06305"/>
    </source>
</evidence>
<evidence type="ECO:0000256" key="4">
    <source>
        <dbReference type="ARBA" id="ARBA00023136"/>
    </source>
</evidence>
<feature type="domain" description="Lipopolysaccharide assembly protein A" evidence="7">
    <location>
        <begin position="24"/>
        <end position="83"/>
    </location>
</feature>
<keyword evidence="4 6" id="KW-0472">Membrane</keyword>
<evidence type="ECO:0000256" key="5">
    <source>
        <dbReference type="SAM" id="MobiDB-lite"/>
    </source>
</evidence>
<accession>A0ABT9CE95</accession>
<feature type="region of interest" description="Disordered" evidence="5">
    <location>
        <begin position="110"/>
        <end position="135"/>
    </location>
</feature>
<keyword evidence="2 6" id="KW-0812">Transmembrane</keyword>
<evidence type="ECO:0000313" key="8">
    <source>
        <dbReference type="EMBL" id="MDO7906026.1"/>
    </source>
</evidence>
<evidence type="ECO:0000256" key="1">
    <source>
        <dbReference type="ARBA" id="ARBA00022475"/>
    </source>
</evidence>
<dbReference type="PANTHER" id="PTHR41335">
    <property type="entry name" value="MEMBRANE PROTEIN-RELATED"/>
    <property type="match status" value="1"/>
</dbReference>
<keyword evidence="1" id="KW-1003">Cell membrane</keyword>
<feature type="compositionally biased region" description="Polar residues" evidence="5">
    <location>
        <begin position="110"/>
        <end position="128"/>
    </location>
</feature>
<reference evidence="8 9" key="1">
    <citation type="submission" date="2023-07" db="EMBL/GenBank/DDBJ databases">
        <title>Paenibacillus sp. JX-17 nov. isolated from soil.</title>
        <authorList>
            <person name="Wan Y."/>
            <person name="Liu B."/>
        </authorList>
    </citation>
    <scope>NUCLEOTIDE SEQUENCE [LARGE SCALE GENOMIC DNA]</scope>
    <source>
        <strain evidence="8 9">JX-17</strain>
    </source>
</reference>
<keyword evidence="9" id="KW-1185">Reference proteome</keyword>
<evidence type="ECO:0000313" key="9">
    <source>
        <dbReference type="Proteomes" id="UP001240171"/>
    </source>
</evidence>
<evidence type="ECO:0000256" key="6">
    <source>
        <dbReference type="SAM" id="Phobius"/>
    </source>
</evidence>
<evidence type="ECO:0000256" key="3">
    <source>
        <dbReference type="ARBA" id="ARBA00022989"/>
    </source>
</evidence>
<organism evidence="8 9">
    <name type="scientific">Paenibacillus lacisoli</name>
    <dbReference type="NCBI Taxonomy" id="3064525"/>
    <lineage>
        <taxon>Bacteria</taxon>
        <taxon>Bacillati</taxon>
        <taxon>Bacillota</taxon>
        <taxon>Bacilli</taxon>
        <taxon>Bacillales</taxon>
        <taxon>Paenibacillaceae</taxon>
        <taxon>Paenibacillus</taxon>
    </lineage>
</organism>
<dbReference type="Proteomes" id="UP001240171">
    <property type="component" value="Unassembled WGS sequence"/>
</dbReference>
<dbReference type="InterPro" id="IPR010445">
    <property type="entry name" value="LapA_dom"/>
</dbReference>
<protein>
    <submittedName>
        <fullName evidence="8">Lipopolysaccharide assembly protein LapA domain-containing protein</fullName>
    </submittedName>
</protein>
<dbReference type="EMBL" id="JAUQTB010000002">
    <property type="protein sequence ID" value="MDO7906026.1"/>
    <property type="molecule type" value="Genomic_DNA"/>
</dbReference>
<dbReference type="PANTHER" id="PTHR41335:SF1">
    <property type="entry name" value="MEMBRANE PROTEIN"/>
    <property type="match status" value="1"/>
</dbReference>
<feature type="transmembrane region" description="Helical" evidence="6">
    <location>
        <begin position="37"/>
        <end position="62"/>
    </location>
</feature>
<name>A0ABT9CE95_9BACL</name>
<comment type="caution">
    <text evidence="8">The sequence shown here is derived from an EMBL/GenBank/DDBJ whole genome shotgun (WGS) entry which is preliminary data.</text>
</comment>
<evidence type="ECO:0000256" key="2">
    <source>
        <dbReference type="ARBA" id="ARBA00022692"/>
    </source>
</evidence>
<dbReference type="RefSeq" id="WP_305023206.1">
    <property type="nucleotide sequence ID" value="NZ_JAUQTB010000002.1"/>
</dbReference>
<gene>
    <name evidence="8" type="ORF">Q5741_06285</name>
</gene>
<dbReference type="Pfam" id="PF06305">
    <property type="entry name" value="LapA_dom"/>
    <property type="match status" value="1"/>
</dbReference>
<proteinExistence type="predicted"/>
<keyword evidence="3 6" id="KW-1133">Transmembrane helix</keyword>